<evidence type="ECO:0000313" key="3">
    <source>
        <dbReference type="EMBL" id="MEA9356044.1"/>
    </source>
</evidence>
<protein>
    <submittedName>
        <fullName evidence="3">Siderophore-interacting protein</fullName>
    </submittedName>
</protein>
<dbReference type="EMBL" id="JAYGJQ010000001">
    <property type="protein sequence ID" value="MEA9356044.1"/>
    <property type="molecule type" value="Genomic_DNA"/>
</dbReference>
<dbReference type="Gene3D" id="2.40.30.10">
    <property type="entry name" value="Translation factors"/>
    <property type="match status" value="1"/>
</dbReference>
<evidence type="ECO:0000313" key="4">
    <source>
        <dbReference type="Proteomes" id="UP001302274"/>
    </source>
</evidence>
<comment type="caution">
    <text evidence="3">The sequence shown here is derived from an EMBL/GenBank/DDBJ whole genome shotgun (WGS) entry which is preliminary data.</text>
</comment>
<dbReference type="InterPro" id="IPR039261">
    <property type="entry name" value="FNR_nucleotide-bd"/>
</dbReference>
<dbReference type="Pfam" id="PF04954">
    <property type="entry name" value="SIP"/>
    <property type="match status" value="1"/>
</dbReference>
<keyword evidence="4" id="KW-1185">Reference proteome</keyword>
<gene>
    <name evidence="3" type="ORF">SHI21_07525</name>
</gene>
<feature type="domain" description="FAD-binding FR-type" evidence="2">
    <location>
        <begin position="13"/>
        <end position="133"/>
    </location>
</feature>
<dbReference type="InterPro" id="IPR007037">
    <property type="entry name" value="SIP_rossman_dom"/>
</dbReference>
<dbReference type="SUPFAM" id="SSF63380">
    <property type="entry name" value="Riboflavin synthase domain-like"/>
    <property type="match status" value="1"/>
</dbReference>
<name>A0ABU5VSL6_9BACT</name>
<evidence type="ECO:0000259" key="2">
    <source>
        <dbReference type="PROSITE" id="PS51384"/>
    </source>
</evidence>
<reference evidence="3 4" key="1">
    <citation type="submission" date="2023-11" db="EMBL/GenBank/DDBJ databases">
        <title>A Novel Polar Bacteriovorax (B. antarcticus) Isolated from the Biocrust in Antarctica.</title>
        <authorList>
            <person name="Mun W."/>
            <person name="Choi S.Y."/>
            <person name="Mitchell R.J."/>
        </authorList>
    </citation>
    <scope>NUCLEOTIDE SEQUENCE [LARGE SCALE GENOMIC DNA]</scope>
    <source>
        <strain evidence="3 4">PP10</strain>
    </source>
</reference>
<dbReference type="InterPro" id="IPR017927">
    <property type="entry name" value="FAD-bd_FR_type"/>
</dbReference>
<dbReference type="PANTHER" id="PTHR30157">
    <property type="entry name" value="FERRIC REDUCTASE, NADPH-DEPENDENT"/>
    <property type="match status" value="1"/>
</dbReference>
<dbReference type="Proteomes" id="UP001302274">
    <property type="component" value="Unassembled WGS sequence"/>
</dbReference>
<sequence>MSTKEIKKVMHELKLRLLTVKSVEDLSPHMRRITLTGPELEGFVTMSPEDHVKVFFPKTNDELPVLPTMTDKGPVFTDDVTMRDYTPRFNNGDKELVLDFALHKKGPASLWASRAQTGNTLGIGGPRASTIYPEFKNYILIGDDTAIPSIGRRLSELPKNGRAIAILEVDDESAELVFETEADVEVLWLYRDGEKAGDSKLFAKQIKALNLPTEDVLTIISGEISVVKELKRVFIEDYHFDETWIKATGYWRA</sequence>
<dbReference type="Pfam" id="PF08021">
    <property type="entry name" value="FAD_binding_9"/>
    <property type="match status" value="1"/>
</dbReference>
<dbReference type="PANTHER" id="PTHR30157:SF0">
    <property type="entry name" value="NADPH-DEPENDENT FERRIC-CHELATE REDUCTASE"/>
    <property type="match status" value="1"/>
</dbReference>
<dbReference type="InterPro" id="IPR039374">
    <property type="entry name" value="SIP_fam"/>
</dbReference>
<dbReference type="RefSeq" id="WP_323575717.1">
    <property type="nucleotide sequence ID" value="NZ_JAYGJQ010000001.1"/>
</dbReference>
<accession>A0ABU5VSL6</accession>
<dbReference type="InterPro" id="IPR017938">
    <property type="entry name" value="Riboflavin_synthase-like_b-brl"/>
</dbReference>
<dbReference type="Gene3D" id="3.40.50.80">
    <property type="entry name" value="Nucleotide-binding domain of ferredoxin-NADP reductase (FNR) module"/>
    <property type="match status" value="1"/>
</dbReference>
<evidence type="ECO:0000256" key="1">
    <source>
        <dbReference type="ARBA" id="ARBA00035644"/>
    </source>
</evidence>
<dbReference type="PROSITE" id="PS51384">
    <property type="entry name" value="FAD_FR"/>
    <property type="match status" value="1"/>
</dbReference>
<comment type="similarity">
    <text evidence="1">Belongs to the SIP oxidoreductase family.</text>
</comment>
<organism evidence="3 4">
    <name type="scientific">Bacteriovorax antarcticus</name>
    <dbReference type="NCBI Taxonomy" id="3088717"/>
    <lineage>
        <taxon>Bacteria</taxon>
        <taxon>Pseudomonadati</taxon>
        <taxon>Bdellovibrionota</taxon>
        <taxon>Bacteriovoracia</taxon>
        <taxon>Bacteriovoracales</taxon>
        <taxon>Bacteriovoracaceae</taxon>
        <taxon>Bacteriovorax</taxon>
    </lineage>
</organism>
<proteinExistence type="inferred from homology"/>
<dbReference type="InterPro" id="IPR013113">
    <property type="entry name" value="SIP_FAD-bd"/>
</dbReference>
<dbReference type="CDD" id="cd06193">
    <property type="entry name" value="siderophore_interacting"/>
    <property type="match status" value="1"/>
</dbReference>